<dbReference type="Pfam" id="PF00892">
    <property type="entry name" value="EamA"/>
    <property type="match status" value="2"/>
</dbReference>
<evidence type="ECO:0000256" key="5">
    <source>
        <dbReference type="ARBA" id="ARBA00022989"/>
    </source>
</evidence>
<evidence type="ECO:0000256" key="7">
    <source>
        <dbReference type="SAM" id="Phobius"/>
    </source>
</evidence>
<keyword evidence="4 7" id="KW-0812">Transmembrane</keyword>
<keyword evidence="6 7" id="KW-0472">Membrane</keyword>
<proteinExistence type="inferred from homology"/>
<dbReference type="OrthoDB" id="9804865at2"/>
<dbReference type="Proteomes" id="UP000295416">
    <property type="component" value="Unassembled WGS sequence"/>
</dbReference>
<evidence type="ECO:0000256" key="4">
    <source>
        <dbReference type="ARBA" id="ARBA00022692"/>
    </source>
</evidence>
<evidence type="ECO:0000256" key="2">
    <source>
        <dbReference type="ARBA" id="ARBA00007362"/>
    </source>
</evidence>
<keyword evidence="3" id="KW-1003">Cell membrane</keyword>
<feature type="domain" description="EamA" evidence="8">
    <location>
        <begin position="149"/>
        <end position="286"/>
    </location>
</feature>
<feature type="transmembrane region" description="Helical" evidence="7">
    <location>
        <begin position="128"/>
        <end position="146"/>
    </location>
</feature>
<dbReference type="PANTHER" id="PTHR42920:SF5">
    <property type="entry name" value="EAMA DOMAIN-CONTAINING PROTEIN"/>
    <property type="match status" value="1"/>
</dbReference>
<keyword evidence="10" id="KW-1185">Reference proteome</keyword>
<sequence>MKKSLGADLSLVFVALIWGSTFVVVQHAISTVTPLTFNAWRFLLASLCLLIWKAVFVKNRKRIELRGILAGVLLGCFLFTGYIAQTVGLLYTSSSKAAFITGMSVVLVPIFSAVILKKLPAAKAMVGVLIAAAGLYYLTMSGPVAFNYGDGIVLFCAVMFALHIIFTAKVTHHYSSLSLTIIQLATVAVLSFVCGIVADGTGKLFDFSSLFRSDTLFSLLVTAVLATSVAFILQTVMQRFTSPTHVGLIFIMEPVFAAVTSAVWQHDYLTYGGIIGCLLILLGMVLSEWPVKKARKQPFTDHL</sequence>
<feature type="domain" description="EamA" evidence="8">
    <location>
        <begin position="8"/>
        <end position="139"/>
    </location>
</feature>
<feature type="transmembrane region" description="Helical" evidence="7">
    <location>
        <begin position="270"/>
        <end position="289"/>
    </location>
</feature>
<comment type="caution">
    <text evidence="9">The sequence shown here is derived from an EMBL/GenBank/DDBJ whole genome shotgun (WGS) entry which is preliminary data.</text>
</comment>
<keyword evidence="5 7" id="KW-1133">Transmembrane helix</keyword>
<comment type="similarity">
    <text evidence="2">Belongs to the EamA transporter family.</text>
</comment>
<dbReference type="RefSeq" id="WP_132746526.1">
    <property type="nucleotide sequence ID" value="NZ_SLXK01000018.1"/>
</dbReference>
<protein>
    <submittedName>
        <fullName evidence="9">EamA-like transporter family protein</fullName>
    </submittedName>
</protein>
<feature type="transmembrane region" description="Helical" evidence="7">
    <location>
        <begin position="9"/>
        <end position="29"/>
    </location>
</feature>
<organism evidence="9 10">
    <name type="scientific">Scopulibacillus darangshiensis</name>
    <dbReference type="NCBI Taxonomy" id="442528"/>
    <lineage>
        <taxon>Bacteria</taxon>
        <taxon>Bacillati</taxon>
        <taxon>Bacillota</taxon>
        <taxon>Bacilli</taxon>
        <taxon>Bacillales</taxon>
        <taxon>Sporolactobacillaceae</taxon>
        <taxon>Scopulibacillus</taxon>
    </lineage>
</organism>
<feature type="transmembrane region" description="Helical" evidence="7">
    <location>
        <begin position="35"/>
        <end position="56"/>
    </location>
</feature>
<feature type="transmembrane region" description="Helical" evidence="7">
    <location>
        <begin position="245"/>
        <end position="264"/>
    </location>
</feature>
<evidence type="ECO:0000259" key="8">
    <source>
        <dbReference type="Pfam" id="PF00892"/>
    </source>
</evidence>
<name>A0A4R2NXU1_9BACL</name>
<dbReference type="AlphaFoldDB" id="A0A4R2NXU1"/>
<evidence type="ECO:0000256" key="3">
    <source>
        <dbReference type="ARBA" id="ARBA00022475"/>
    </source>
</evidence>
<accession>A0A4R2NXU1</accession>
<dbReference type="PANTHER" id="PTHR42920">
    <property type="entry name" value="OS03G0707200 PROTEIN-RELATED"/>
    <property type="match status" value="1"/>
</dbReference>
<dbReference type="InterPro" id="IPR051258">
    <property type="entry name" value="Diverse_Substrate_Transporter"/>
</dbReference>
<dbReference type="SUPFAM" id="SSF103481">
    <property type="entry name" value="Multidrug resistance efflux transporter EmrE"/>
    <property type="match status" value="2"/>
</dbReference>
<reference evidence="9 10" key="1">
    <citation type="submission" date="2019-03" db="EMBL/GenBank/DDBJ databases">
        <title>Genomic Encyclopedia of Type Strains, Phase IV (KMG-IV): sequencing the most valuable type-strain genomes for metagenomic binning, comparative biology and taxonomic classification.</title>
        <authorList>
            <person name="Goeker M."/>
        </authorList>
    </citation>
    <scope>NUCLEOTIDE SEQUENCE [LARGE SCALE GENOMIC DNA]</scope>
    <source>
        <strain evidence="9 10">DSM 19377</strain>
    </source>
</reference>
<feature type="transmembrane region" description="Helical" evidence="7">
    <location>
        <begin position="177"/>
        <end position="198"/>
    </location>
</feature>
<dbReference type="EMBL" id="SLXK01000018">
    <property type="protein sequence ID" value="TCP27049.1"/>
    <property type="molecule type" value="Genomic_DNA"/>
</dbReference>
<feature type="transmembrane region" description="Helical" evidence="7">
    <location>
        <begin position="97"/>
        <end position="116"/>
    </location>
</feature>
<gene>
    <name evidence="9" type="ORF">EV207_11827</name>
</gene>
<dbReference type="InterPro" id="IPR037185">
    <property type="entry name" value="EmrE-like"/>
</dbReference>
<feature type="transmembrane region" description="Helical" evidence="7">
    <location>
        <begin position="152"/>
        <end position="170"/>
    </location>
</feature>
<dbReference type="GO" id="GO:0005886">
    <property type="term" value="C:plasma membrane"/>
    <property type="evidence" value="ECO:0007669"/>
    <property type="project" value="UniProtKB-SubCell"/>
</dbReference>
<dbReference type="InterPro" id="IPR000620">
    <property type="entry name" value="EamA_dom"/>
</dbReference>
<feature type="transmembrane region" description="Helical" evidence="7">
    <location>
        <begin position="68"/>
        <end position="91"/>
    </location>
</feature>
<evidence type="ECO:0000313" key="10">
    <source>
        <dbReference type="Proteomes" id="UP000295416"/>
    </source>
</evidence>
<evidence type="ECO:0000256" key="6">
    <source>
        <dbReference type="ARBA" id="ARBA00023136"/>
    </source>
</evidence>
<evidence type="ECO:0000313" key="9">
    <source>
        <dbReference type="EMBL" id="TCP27049.1"/>
    </source>
</evidence>
<comment type="subcellular location">
    <subcellularLocation>
        <location evidence="1">Cell membrane</location>
        <topology evidence="1">Multi-pass membrane protein</topology>
    </subcellularLocation>
</comment>
<feature type="transmembrane region" description="Helical" evidence="7">
    <location>
        <begin position="210"/>
        <end position="233"/>
    </location>
</feature>
<evidence type="ECO:0000256" key="1">
    <source>
        <dbReference type="ARBA" id="ARBA00004651"/>
    </source>
</evidence>